<reference evidence="7 8" key="1">
    <citation type="journal article" date="2016" name="Nat. Commun.">
        <title>Thousands of microbial genomes shed light on interconnected biogeochemical processes in an aquifer system.</title>
        <authorList>
            <person name="Anantharaman K."/>
            <person name="Brown C.T."/>
            <person name="Hug L.A."/>
            <person name="Sharon I."/>
            <person name="Castelle C.J."/>
            <person name="Probst A.J."/>
            <person name="Thomas B.C."/>
            <person name="Singh A."/>
            <person name="Wilkins M.J."/>
            <person name="Karaoz U."/>
            <person name="Brodie E.L."/>
            <person name="Williams K.H."/>
            <person name="Hubbard S.S."/>
            <person name="Banfield J.F."/>
        </authorList>
    </citation>
    <scope>NUCLEOTIDE SEQUENCE [LARGE SCALE GENOMIC DNA]</scope>
</reference>
<gene>
    <name evidence="7" type="ORF">A2370_00850</name>
</gene>
<keyword evidence="5" id="KW-0949">S-adenosyl-L-methionine</keyword>
<keyword evidence="3" id="KW-0489">Methyltransferase</keyword>
<organism evidence="7 8">
    <name type="scientific">Candidatus Vogelbacteria bacterium RIFOXYB1_FULL_42_16</name>
    <dbReference type="NCBI Taxonomy" id="1802436"/>
    <lineage>
        <taxon>Bacteria</taxon>
        <taxon>Candidatus Vogeliibacteriota</taxon>
    </lineage>
</organism>
<dbReference type="EMBL" id="MHTH01000006">
    <property type="protein sequence ID" value="OHA59053.1"/>
    <property type="molecule type" value="Genomic_DNA"/>
</dbReference>
<dbReference type="Gene3D" id="2.170.270.10">
    <property type="entry name" value="SET domain"/>
    <property type="match status" value="1"/>
</dbReference>
<accession>A0A1G2QF66</accession>
<keyword evidence="4" id="KW-0808">Transferase</keyword>
<evidence type="ECO:0000313" key="7">
    <source>
        <dbReference type="EMBL" id="OHA59053.1"/>
    </source>
</evidence>
<protein>
    <recommendedName>
        <fullName evidence="6">SET domain-containing protein</fullName>
    </recommendedName>
</protein>
<evidence type="ECO:0000256" key="1">
    <source>
        <dbReference type="ARBA" id="ARBA00004286"/>
    </source>
</evidence>
<evidence type="ECO:0000313" key="8">
    <source>
        <dbReference type="Proteomes" id="UP000176222"/>
    </source>
</evidence>
<dbReference type="GO" id="GO:0005694">
    <property type="term" value="C:chromosome"/>
    <property type="evidence" value="ECO:0007669"/>
    <property type="project" value="UniProtKB-SubCell"/>
</dbReference>
<evidence type="ECO:0000259" key="6">
    <source>
        <dbReference type="PROSITE" id="PS50280"/>
    </source>
</evidence>
<proteinExistence type="predicted"/>
<name>A0A1G2QF66_9BACT</name>
<dbReference type="PROSITE" id="PS50280">
    <property type="entry name" value="SET"/>
    <property type="match status" value="1"/>
</dbReference>
<keyword evidence="2" id="KW-0158">Chromosome</keyword>
<dbReference type="SUPFAM" id="SSF82199">
    <property type="entry name" value="SET domain"/>
    <property type="match status" value="1"/>
</dbReference>
<comment type="subcellular location">
    <subcellularLocation>
        <location evidence="1">Chromosome</location>
    </subcellularLocation>
</comment>
<evidence type="ECO:0000256" key="2">
    <source>
        <dbReference type="ARBA" id="ARBA00022454"/>
    </source>
</evidence>
<dbReference type="Pfam" id="PF00856">
    <property type="entry name" value="SET"/>
    <property type="match status" value="1"/>
</dbReference>
<dbReference type="SMART" id="SM00317">
    <property type="entry name" value="SET"/>
    <property type="match status" value="1"/>
</dbReference>
<dbReference type="AlphaFoldDB" id="A0A1G2QF66"/>
<feature type="domain" description="SET" evidence="6">
    <location>
        <begin position="11"/>
        <end position="114"/>
    </location>
</feature>
<dbReference type="InterPro" id="IPR001214">
    <property type="entry name" value="SET_dom"/>
</dbReference>
<sequence>MARKKYEPWGFKLKVKRSSAGLGLFADEPIPKGACIIEYIGRVISEAEQYTSNSKYLFEINTKITIDGATRANTARYINHSCRPNAEVELYRQRVFILARRQIKPDEEITYDYGKEYWDEHIGPKGCRCLKCQEKKK</sequence>
<dbReference type="GO" id="GO:0032259">
    <property type="term" value="P:methylation"/>
    <property type="evidence" value="ECO:0007669"/>
    <property type="project" value="UniProtKB-KW"/>
</dbReference>
<dbReference type="PANTHER" id="PTHR22884">
    <property type="entry name" value="SET DOMAIN PROTEINS"/>
    <property type="match status" value="1"/>
</dbReference>
<evidence type="ECO:0000256" key="3">
    <source>
        <dbReference type="ARBA" id="ARBA00022603"/>
    </source>
</evidence>
<dbReference type="GO" id="GO:0008168">
    <property type="term" value="F:methyltransferase activity"/>
    <property type="evidence" value="ECO:0007669"/>
    <property type="project" value="UniProtKB-KW"/>
</dbReference>
<comment type="caution">
    <text evidence="7">The sequence shown here is derived from an EMBL/GenBank/DDBJ whole genome shotgun (WGS) entry which is preliminary data.</text>
</comment>
<dbReference type="STRING" id="1802436.A2370_00850"/>
<evidence type="ECO:0000256" key="4">
    <source>
        <dbReference type="ARBA" id="ARBA00022679"/>
    </source>
</evidence>
<evidence type="ECO:0000256" key="5">
    <source>
        <dbReference type="ARBA" id="ARBA00022691"/>
    </source>
</evidence>
<dbReference type="InterPro" id="IPR050777">
    <property type="entry name" value="SET2_Histone-Lys_MeTrsfase"/>
</dbReference>
<dbReference type="InterPro" id="IPR046341">
    <property type="entry name" value="SET_dom_sf"/>
</dbReference>
<dbReference type="Proteomes" id="UP000176222">
    <property type="component" value="Unassembled WGS sequence"/>
</dbReference>